<dbReference type="GO" id="GO:0005886">
    <property type="term" value="C:plasma membrane"/>
    <property type="evidence" value="ECO:0007669"/>
    <property type="project" value="UniProtKB-SubCell"/>
</dbReference>
<dbReference type="SUPFAM" id="SSF82689">
    <property type="entry name" value="Mechanosensitive channel protein MscS (YggB), C-terminal domain"/>
    <property type="match status" value="1"/>
</dbReference>
<evidence type="ECO:0000259" key="9">
    <source>
        <dbReference type="Pfam" id="PF21082"/>
    </source>
</evidence>
<evidence type="ECO:0000256" key="6">
    <source>
        <dbReference type="ARBA" id="ARBA00023136"/>
    </source>
</evidence>
<evidence type="ECO:0000313" key="10">
    <source>
        <dbReference type="EMBL" id="SFB51503.1"/>
    </source>
</evidence>
<dbReference type="InterPro" id="IPR049278">
    <property type="entry name" value="MS_channel_C"/>
</dbReference>
<dbReference type="Gene3D" id="3.30.70.100">
    <property type="match status" value="1"/>
</dbReference>
<protein>
    <submittedName>
        <fullName evidence="10">Small conductance mechanosensitive channel</fullName>
    </submittedName>
</protein>
<dbReference type="InterPro" id="IPR045275">
    <property type="entry name" value="MscS_archaea/bacteria_type"/>
</dbReference>
<reference evidence="10 11" key="1">
    <citation type="submission" date="2016-10" db="EMBL/GenBank/DDBJ databases">
        <authorList>
            <person name="de Groot N.N."/>
        </authorList>
    </citation>
    <scope>NUCLEOTIDE SEQUENCE [LARGE SCALE GENOMIC DNA]</scope>
    <source>
        <strain evidence="10 11">DSM 23399</strain>
    </source>
</reference>
<dbReference type="InterPro" id="IPR008910">
    <property type="entry name" value="MSC_TM_helix"/>
</dbReference>
<sequence length="287" mass="31458">MEISEETINSFYDNAIDLAYVIVPRILFAIIFYFVGKFIVNILLKGLRNLLEKKETNPSLNEFLFGFVKIVLFITLFMGVASILGAPLGSTVAIFGAAGLAIGLALQGSLSNFAGGILILGFKPFEVGNVIVAQGHTGTVSKIQILYTHLMTFDNLEVVIPNGSLANSDIVNMSTQATRRTELKVGVAYGTNIKVAKEILLNIFENDPRALKDPAPFVALTNFGDSSLDLIVRVWAKSSELWPMHFDGMESINTEFEKAGIEIPFPQRVVHQIKEKAAEEESNSEEV</sequence>
<name>A0A1I1BT62_9BACT</name>
<dbReference type="AlphaFoldDB" id="A0A1I1BT62"/>
<feature type="transmembrane region" description="Helical" evidence="7">
    <location>
        <begin position="20"/>
        <end position="44"/>
    </location>
</feature>
<dbReference type="SUPFAM" id="SSF50182">
    <property type="entry name" value="Sm-like ribonucleoproteins"/>
    <property type="match status" value="1"/>
</dbReference>
<feature type="transmembrane region" description="Helical" evidence="7">
    <location>
        <begin position="92"/>
        <end position="120"/>
    </location>
</feature>
<dbReference type="Pfam" id="PF00924">
    <property type="entry name" value="MS_channel_2nd"/>
    <property type="match status" value="1"/>
</dbReference>
<evidence type="ECO:0000313" key="11">
    <source>
        <dbReference type="Proteomes" id="UP000198790"/>
    </source>
</evidence>
<dbReference type="PROSITE" id="PS01246">
    <property type="entry name" value="UPF0003"/>
    <property type="match status" value="1"/>
</dbReference>
<keyword evidence="4 7" id="KW-0812">Transmembrane</keyword>
<dbReference type="SUPFAM" id="SSF82861">
    <property type="entry name" value="Mechanosensitive channel protein MscS (YggB), transmembrane region"/>
    <property type="match status" value="1"/>
</dbReference>
<evidence type="ECO:0000256" key="3">
    <source>
        <dbReference type="ARBA" id="ARBA00022475"/>
    </source>
</evidence>
<dbReference type="InterPro" id="IPR011014">
    <property type="entry name" value="MscS_channel_TM-2"/>
</dbReference>
<dbReference type="InterPro" id="IPR010920">
    <property type="entry name" value="LSM_dom_sf"/>
</dbReference>
<dbReference type="Gene3D" id="1.10.287.1260">
    <property type="match status" value="1"/>
</dbReference>
<feature type="domain" description="Mechanosensitive ion channel MscS" evidence="8">
    <location>
        <begin position="109"/>
        <end position="174"/>
    </location>
</feature>
<dbReference type="InterPro" id="IPR006685">
    <property type="entry name" value="MscS_channel_2nd"/>
</dbReference>
<evidence type="ECO:0000256" key="2">
    <source>
        <dbReference type="ARBA" id="ARBA00008017"/>
    </source>
</evidence>
<evidence type="ECO:0000256" key="4">
    <source>
        <dbReference type="ARBA" id="ARBA00022692"/>
    </source>
</evidence>
<dbReference type="InterPro" id="IPR023408">
    <property type="entry name" value="MscS_beta-dom_sf"/>
</dbReference>
<keyword evidence="6 7" id="KW-0472">Membrane</keyword>
<dbReference type="STRING" id="237018.SAMN04489723_11569"/>
<proteinExistence type="inferred from homology"/>
<dbReference type="OrthoDB" id="9809206at2"/>
<evidence type="ECO:0000256" key="1">
    <source>
        <dbReference type="ARBA" id="ARBA00004651"/>
    </source>
</evidence>
<dbReference type="Gene3D" id="2.30.30.60">
    <property type="match status" value="1"/>
</dbReference>
<comment type="subcellular location">
    <subcellularLocation>
        <location evidence="1">Cell membrane</location>
        <topology evidence="1">Multi-pass membrane protein</topology>
    </subcellularLocation>
</comment>
<dbReference type="InterPro" id="IPR006686">
    <property type="entry name" value="MscS_channel_CS"/>
</dbReference>
<comment type="similarity">
    <text evidence="2">Belongs to the MscS (TC 1.A.23) family.</text>
</comment>
<dbReference type="PANTHER" id="PTHR30221:SF1">
    <property type="entry name" value="SMALL-CONDUCTANCE MECHANOSENSITIVE CHANNEL"/>
    <property type="match status" value="1"/>
</dbReference>
<dbReference type="EMBL" id="FOKK01000015">
    <property type="protein sequence ID" value="SFB51503.1"/>
    <property type="molecule type" value="Genomic_DNA"/>
</dbReference>
<dbReference type="Pfam" id="PF21082">
    <property type="entry name" value="MS_channel_3rd"/>
    <property type="match status" value="1"/>
</dbReference>
<dbReference type="PANTHER" id="PTHR30221">
    <property type="entry name" value="SMALL-CONDUCTANCE MECHANOSENSITIVE CHANNEL"/>
    <property type="match status" value="1"/>
</dbReference>
<evidence type="ECO:0000259" key="8">
    <source>
        <dbReference type="Pfam" id="PF00924"/>
    </source>
</evidence>
<dbReference type="Pfam" id="PF05552">
    <property type="entry name" value="MS_channel_1st_1"/>
    <property type="match status" value="1"/>
</dbReference>
<evidence type="ECO:0000256" key="5">
    <source>
        <dbReference type="ARBA" id="ARBA00022989"/>
    </source>
</evidence>
<keyword evidence="5 7" id="KW-1133">Transmembrane helix</keyword>
<feature type="domain" description="Mechanosensitive ion channel MscS C-terminal" evidence="9">
    <location>
        <begin position="182"/>
        <end position="263"/>
    </location>
</feature>
<organism evidence="10 11">
    <name type="scientific">Algoriphagus aquimarinus</name>
    <dbReference type="NCBI Taxonomy" id="237018"/>
    <lineage>
        <taxon>Bacteria</taxon>
        <taxon>Pseudomonadati</taxon>
        <taxon>Bacteroidota</taxon>
        <taxon>Cytophagia</taxon>
        <taxon>Cytophagales</taxon>
        <taxon>Cyclobacteriaceae</taxon>
        <taxon>Algoriphagus</taxon>
    </lineage>
</organism>
<feature type="transmembrane region" description="Helical" evidence="7">
    <location>
        <begin position="64"/>
        <end position="86"/>
    </location>
</feature>
<dbReference type="Proteomes" id="UP000198790">
    <property type="component" value="Unassembled WGS sequence"/>
</dbReference>
<gene>
    <name evidence="10" type="ORF">SAMN04489723_11569</name>
</gene>
<dbReference type="RefSeq" id="WP_092899652.1">
    <property type="nucleotide sequence ID" value="NZ_FOKK01000015.1"/>
</dbReference>
<accession>A0A1I1BT62</accession>
<keyword evidence="3" id="KW-1003">Cell membrane</keyword>
<dbReference type="InterPro" id="IPR011066">
    <property type="entry name" value="MscS_channel_C_sf"/>
</dbReference>
<keyword evidence="11" id="KW-1185">Reference proteome</keyword>
<evidence type="ECO:0000256" key="7">
    <source>
        <dbReference type="SAM" id="Phobius"/>
    </source>
</evidence>
<dbReference type="GO" id="GO:0008381">
    <property type="term" value="F:mechanosensitive monoatomic ion channel activity"/>
    <property type="evidence" value="ECO:0007669"/>
    <property type="project" value="InterPro"/>
</dbReference>